<proteinExistence type="predicted"/>
<accession>A0A7W5GDM8</accession>
<comment type="caution">
    <text evidence="1">The sequence shown here is derived from an EMBL/GenBank/DDBJ whole genome shotgun (WGS) entry which is preliminary data.</text>
</comment>
<dbReference type="AlphaFoldDB" id="A0A7W5GDM8"/>
<sequence length="99" mass="10484">MTFDNNDRTNPPTMGEVTATDRARALGVICGVLTGDSEMVITNLDAADDDENPAAREALIAVLAGEAALGLFHQYGDTTHEVARNMLAEQLALAAKEQP</sequence>
<organism evidence="1 2">
    <name type="scientific">Microbacterium proteolyticum</name>
    <dbReference type="NCBI Taxonomy" id="1572644"/>
    <lineage>
        <taxon>Bacteria</taxon>
        <taxon>Bacillati</taxon>
        <taxon>Actinomycetota</taxon>
        <taxon>Actinomycetes</taxon>
        <taxon>Micrococcales</taxon>
        <taxon>Microbacteriaceae</taxon>
        <taxon>Microbacterium</taxon>
    </lineage>
</organism>
<dbReference type="EMBL" id="JACHXY010000001">
    <property type="protein sequence ID" value="MBB3156639.1"/>
    <property type="molecule type" value="Genomic_DNA"/>
</dbReference>
<protein>
    <submittedName>
        <fullName evidence="1">Uncharacterized protein</fullName>
    </submittedName>
</protein>
<dbReference type="Proteomes" id="UP000543579">
    <property type="component" value="Unassembled WGS sequence"/>
</dbReference>
<evidence type="ECO:0000313" key="1">
    <source>
        <dbReference type="EMBL" id="MBB3156639.1"/>
    </source>
</evidence>
<name>A0A7W5GDM8_9MICO</name>
<gene>
    <name evidence="1" type="ORF">FHS07_000323</name>
</gene>
<reference evidence="1 2" key="1">
    <citation type="submission" date="2020-08" db="EMBL/GenBank/DDBJ databases">
        <title>Genomic Encyclopedia of Type Strains, Phase III (KMG-III): the genomes of soil and plant-associated and newly described type strains.</title>
        <authorList>
            <person name="Whitman W."/>
        </authorList>
    </citation>
    <scope>NUCLEOTIDE SEQUENCE [LARGE SCALE GENOMIC DNA]</scope>
    <source>
        <strain evidence="1 2">CECT 8356</strain>
    </source>
</reference>
<dbReference type="RefSeq" id="WP_183418168.1">
    <property type="nucleotide sequence ID" value="NZ_JACHXY010000001.1"/>
</dbReference>
<evidence type="ECO:0000313" key="2">
    <source>
        <dbReference type="Proteomes" id="UP000543579"/>
    </source>
</evidence>